<name>A0A453T4Q1_AEGTS</name>
<dbReference type="InterPro" id="IPR013187">
    <property type="entry name" value="F-box-assoc_dom_typ3"/>
</dbReference>
<evidence type="ECO:0000313" key="3">
    <source>
        <dbReference type="Proteomes" id="UP000015105"/>
    </source>
</evidence>
<dbReference type="InterPro" id="IPR001810">
    <property type="entry name" value="F-box_dom"/>
</dbReference>
<dbReference type="NCBIfam" id="TIGR01640">
    <property type="entry name" value="F_box_assoc_1"/>
    <property type="match status" value="1"/>
</dbReference>
<dbReference type="Gene3D" id="1.20.1280.50">
    <property type="match status" value="1"/>
</dbReference>
<reference evidence="2" key="3">
    <citation type="journal article" date="2017" name="Nature">
        <title>Genome sequence of the progenitor of the wheat D genome Aegilops tauschii.</title>
        <authorList>
            <person name="Luo M.C."/>
            <person name="Gu Y.Q."/>
            <person name="Puiu D."/>
            <person name="Wang H."/>
            <person name="Twardziok S.O."/>
            <person name="Deal K.R."/>
            <person name="Huo N."/>
            <person name="Zhu T."/>
            <person name="Wang L."/>
            <person name="Wang Y."/>
            <person name="McGuire P.E."/>
            <person name="Liu S."/>
            <person name="Long H."/>
            <person name="Ramasamy R.K."/>
            <person name="Rodriguez J.C."/>
            <person name="Van S.L."/>
            <person name="Yuan L."/>
            <person name="Wang Z."/>
            <person name="Xia Z."/>
            <person name="Xiao L."/>
            <person name="Anderson O.D."/>
            <person name="Ouyang S."/>
            <person name="Liang Y."/>
            <person name="Zimin A.V."/>
            <person name="Pertea G."/>
            <person name="Qi P."/>
            <person name="Bennetzen J.L."/>
            <person name="Dai X."/>
            <person name="Dawson M.W."/>
            <person name="Muller H.G."/>
            <person name="Kugler K."/>
            <person name="Rivarola-Duarte L."/>
            <person name="Spannagl M."/>
            <person name="Mayer K.F.X."/>
            <person name="Lu F.H."/>
            <person name="Bevan M.W."/>
            <person name="Leroy P."/>
            <person name="Li P."/>
            <person name="You F.M."/>
            <person name="Sun Q."/>
            <person name="Liu Z."/>
            <person name="Lyons E."/>
            <person name="Wicker T."/>
            <person name="Salzberg S.L."/>
            <person name="Devos K.M."/>
            <person name="Dvorak J."/>
        </authorList>
    </citation>
    <scope>NUCLEOTIDE SEQUENCE [LARGE SCALE GENOMIC DNA]</scope>
    <source>
        <strain evidence="2">cv. AL8/78</strain>
    </source>
</reference>
<organism evidence="2 3">
    <name type="scientific">Aegilops tauschii subsp. strangulata</name>
    <name type="common">Goatgrass</name>
    <dbReference type="NCBI Taxonomy" id="200361"/>
    <lineage>
        <taxon>Eukaryota</taxon>
        <taxon>Viridiplantae</taxon>
        <taxon>Streptophyta</taxon>
        <taxon>Embryophyta</taxon>
        <taxon>Tracheophyta</taxon>
        <taxon>Spermatophyta</taxon>
        <taxon>Magnoliopsida</taxon>
        <taxon>Liliopsida</taxon>
        <taxon>Poales</taxon>
        <taxon>Poaceae</taxon>
        <taxon>BOP clade</taxon>
        <taxon>Pooideae</taxon>
        <taxon>Triticodae</taxon>
        <taxon>Triticeae</taxon>
        <taxon>Triticinae</taxon>
        <taxon>Aegilops</taxon>
    </lineage>
</organism>
<dbReference type="Pfam" id="PF12937">
    <property type="entry name" value="F-box-like"/>
    <property type="match status" value="1"/>
</dbReference>
<reference evidence="3" key="2">
    <citation type="journal article" date="2017" name="Nat. Plants">
        <title>The Aegilops tauschii genome reveals multiple impacts of transposons.</title>
        <authorList>
            <person name="Zhao G."/>
            <person name="Zou C."/>
            <person name="Li K."/>
            <person name="Wang K."/>
            <person name="Li T."/>
            <person name="Gao L."/>
            <person name="Zhang X."/>
            <person name="Wang H."/>
            <person name="Yang Z."/>
            <person name="Liu X."/>
            <person name="Jiang W."/>
            <person name="Mao L."/>
            <person name="Kong X."/>
            <person name="Jiao Y."/>
            <person name="Jia J."/>
        </authorList>
    </citation>
    <scope>NUCLEOTIDE SEQUENCE [LARGE SCALE GENOMIC DNA]</scope>
    <source>
        <strain evidence="3">cv. AL8/78</strain>
    </source>
</reference>
<accession>A0A453T4Q1</accession>
<sequence length="437" mass="49490">NTPALPTLLAAAAAGPPLARPFSEVQWTRRSTMPDRRGATLLEDLPEEIINKILVLLASKDAGRCRAVNTSWRSATSTPEFMLEHHRRQPSLPIVDGCGKPANQVVLGDVCAGASNQQLWPFLSGSKHRSRNEPIAVCDGFLIVSWGYEFYICNPVTRKHALLPQPQVGQGIDNTMVGFYQHHPTGEYRVLWVSRSHQTSESSLYVLTVGSDRPRRISVRMPTVLSSSAEEELWNKLIYSYCSSPVHHRGSLHWYPYGTSDITGGGGDIIVFDTEAESFRWMRSPTQPCNHSKLFDMEGTLAFWGCSVSNTSMDVWEMQDYEAEIWAFRYRIDVSTVEASRQLYLTSFKKKKTRPLDSAVRLFNDMAVLNERELLVRFNHQHVLRCDIDGKFLGIVNIGKCQYRMWLTPHRLKESIVPIPGHEMQEDEEPPFSTGHV</sequence>
<protein>
    <recommendedName>
        <fullName evidence="1">F-box domain-containing protein</fullName>
    </recommendedName>
</protein>
<dbReference type="SMART" id="SM00256">
    <property type="entry name" value="FBOX"/>
    <property type="match status" value="1"/>
</dbReference>
<dbReference type="InterPro" id="IPR017451">
    <property type="entry name" value="F-box-assoc_interact_dom"/>
</dbReference>
<dbReference type="SUPFAM" id="SSF81383">
    <property type="entry name" value="F-box domain"/>
    <property type="match status" value="1"/>
</dbReference>
<evidence type="ECO:0000313" key="2">
    <source>
        <dbReference type="EnsemblPlants" id="AET7Gv21237600.1"/>
    </source>
</evidence>
<reference evidence="2" key="4">
    <citation type="submission" date="2019-03" db="UniProtKB">
        <authorList>
            <consortium name="EnsemblPlants"/>
        </authorList>
    </citation>
    <scope>IDENTIFICATION</scope>
</reference>
<dbReference type="Pfam" id="PF08268">
    <property type="entry name" value="FBA_3"/>
    <property type="match status" value="1"/>
</dbReference>
<dbReference type="InterPro" id="IPR036047">
    <property type="entry name" value="F-box-like_dom_sf"/>
</dbReference>
<dbReference type="InterPro" id="IPR050796">
    <property type="entry name" value="SCF_F-box_component"/>
</dbReference>
<proteinExistence type="predicted"/>
<reference evidence="3" key="1">
    <citation type="journal article" date="2014" name="Science">
        <title>Ancient hybridizations among the ancestral genomes of bread wheat.</title>
        <authorList>
            <consortium name="International Wheat Genome Sequencing Consortium,"/>
            <person name="Marcussen T."/>
            <person name="Sandve S.R."/>
            <person name="Heier L."/>
            <person name="Spannagl M."/>
            <person name="Pfeifer M."/>
            <person name="Jakobsen K.S."/>
            <person name="Wulff B.B."/>
            <person name="Steuernagel B."/>
            <person name="Mayer K.F."/>
            <person name="Olsen O.A."/>
        </authorList>
    </citation>
    <scope>NUCLEOTIDE SEQUENCE [LARGE SCALE GENOMIC DNA]</scope>
    <source>
        <strain evidence="3">cv. AL8/78</strain>
    </source>
</reference>
<feature type="domain" description="F-box" evidence="1">
    <location>
        <begin position="39"/>
        <end position="86"/>
    </location>
</feature>
<dbReference type="AlphaFoldDB" id="A0A453T4Q1"/>
<dbReference type="STRING" id="200361.A0A453T4Q1"/>
<evidence type="ECO:0000259" key="1">
    <source>
        <dbReference type="PROSITE" id="PS50181"/>
    </source>
</evidence>
<dbReference type="Proteomes" id="UP000015105">
    <property type="component" value="Chromosome 7D"/>
</dbReference>
<keyword evidence="3" id="KW-1185">Reference proteome</keyword>
<dbReference type="PANTHER" id="PTHR31672:SF2">
    <property type="entry name" value="F-BOX DOMAIN-CONTAINING PROTEIN"/>
    <property type="match status" value="1"/>
</dbReference>
<reference evidence="2" key="5">
    <citation type="journal article" date="2021" name="G3 (Bethesda)">
        <title>Aegilops tauschii genome assembly Aet v5.0 features greater sequence contiguity and improved annotation.</title>
        <authorList>
            <person name="Wang L."/>
            <person name="Zhu T."/>
            <person name="Rodriguez J.C."/>
            <person name="Deal K.R."/>
            <person name="Dubcovsky J."/>
            <person name="McGuire P.E."/>
            <person name="Lux T."/>
            <person name="Spannagl M."/>
            <person name="Mayer K.F.X."/>
            <person name="Baldrich P."/>
            <person name="Meyers B.C."/>
            <person name="Huo N."/>
            <person name="Gu Y.Q."/>
            <person name="Zhou H."/>
            <person name="Devos K.M."/>
            <person name="Bennetzen J.L."/>
            <person name="Unver T."/>
            <person name="Budak H."/>
            <person name="Gulick P.J."/>
            <person name="Galiba G."/>
            <person name="Kalapos B."/>
            <person name="Nelson D.R."/>
            <person name="Li P."/>
            <person name="You F.M."/>
            <person name="Luo M.C."/>
            <person name="Dvorak J."/>
        </authorList>
    </citation>
    <scope>NUCLEOTIDE SEQUENCE [LARGE SCALE GENOMIC DNA]</scope>
    <source>
        <strain evidence="2">cv. AL8/78</strain>
    </source>
</reference>
<dbReference type="EnsemblPlants" id="AET7Gv21237600.1">
    <property type="protein sequence ID" value="AET7Gv21237600.1"/>
    <property type="gene ID" value="AET7Gv21237600"/>
</dbReference>
<dbReference type="PROSITE" id="PS50181">
    <property type="entry name" value="FBOX"/>
    <property type="match status" value="1"/>
</dbReference>
<dbReference type="PANTHER" id="PTHR31672">
    <property type="entry name" value="BNACNNG10540D PROTEIN"/>
    <property type="match status" value="1"/>
</dbReference>
<dbReference type="Gramene" id="AET7Gv21237600.1">
    <property type="protein sequence ID" value="AET7Gv21237600.1"/>
    <property type="gene ID" value="AET7Gv21237600"/>
</dbReference>